<dbReference type="InterPro" id="IPR019800">
    <property type="entry name" value="Glyco_hydro_3_AS"/>
</dbReference>
<dbReference type="EMBL" id="JACHDY010000002">
    <property type="protein sequence ID" value="MBB5317079.1"/>
    <property type="molecule type" value="Genomic_DNA"/>
</dbReference>
<dbReference type="Pfam" id="PF00933">
    <property type="entry name" value="Glyco_hydro_3"/>
    <property type="match status" value="1"/>
</dbReference>
<keyword evidence="5" id="KW-0732">Signal</keyword>
<dbReference type="Proteomes" id="UP000568106">
    <property type="component" value="Unassembled WGS sequence"/>
</dbReference>
<dbReference type="GO" id="GO:0008422">
    <property type="term" value="F:beta-glucosidase activity"/>
    <property type="evidence" value="ECO:0007669"/>
    <property type="project" value="UniProtKB-EC"/>
</dbReference>
<evidence type="ECO:0000256" key="3">
    <source>
        <dbReference type="ARBA" id="ARBA00023277"/>
    </source>
</evidence>
<dbReference type="InterPro" id="IPR002772">
    <property type="entry name" value="Glyco_hydro_3_C"/>
</dbReference>
<dbReference type="InterPro" id="IPR013783">
    <property type="entry name" value="Ig-like_fold"/>
</dbReference>
<dbReference type="SUPFAM" id="SSF52279">
    <property type="entry name" value="Beta-D-glucan exohydrolase, C-terminal domain"/>
    <property type="match status" value="1"/>
</dbReference>
<proteinExistence type="inferred from homology"/>
<dbReference type="Pfam" id="PF14310">
    <property type="entry name" value="Fn3-like"/>
    <property type="match status" value="1"/>
</dbReference>
<evidence type="ECO:0000313" key="8">
    <source>
        <dbReference type="Proteomes" id="UP000568106"/>
    </source>
</evidence>
<dbReference type="SUPFAM" id="SSF51445">
    <property type="entry name" value="(Trans)glycosidases"/>
    <property type="match status" value="1"/>
</dbReference>
<dbReference type="PROSITE" id="PS00775">
    <property type="entry name" value="GLYCOSYL_HYDROL_F3"/>
    <property type="match status" value="1"/>
</dbReference>
<reference evidence="7" key="1">
    <citation type="submission" date="2020-08" db="EMBL/GenBank/DDBJ databases">
        <title>Genomic Encyclopedia of Type Strains, Phase IV (KMG-V): Genome sequencing to study the core and pangenomes of soil and plant-associated prokaryotes.</title>
        <authorList>
            <person name="Whitman W."/>
        </authorList>
    </citation>
    <scope>NUCLEOTIDE SEQUENCE [LARGE SCALE GENOMIC DNA]</scope>
    <source>
        <strain evidence="7">M8UP27</strain>
    </source>
</reference>
<keyword evidence="4 7" id="KW-0326">Glycosidase</keyword>
<dbReference type="InterPro" id="IPR050288">
    <property type="entry name" value="Cellulose_deg_GH3"/>
</dbReference>
<comment type="similarity">
    <text evidence="1 4">Belongs to the glycosyl hydrolase 3 family.</text>
</comment>
<keyword evidence="8" id="KW-1185">Reference proteome</keyword>
<dbReference type="InterPro" id="IPR026891">
    <property type="entry name" value="Fn3-like"/>
</dbReference>
<dbReference type="Gene3D" id="3.40.50.1700">
    <property type="entry name" value="Glycoside hydrolase family 3 C-terminal domain"/>
    <property type="match status" value="1"/>
</dbReference>
<dbReference type="Gene3D" id="2.60.40.10">
    <property type="entry name" value="Immunoglobulins"/>
    <property type="match status" value="1"/>
</dbReference>
<evidence type="ECO:0000256" key="1">
    <source>
        <dbReference type="ARBA" id="ARBA00005336"/>
    </source>
</evidence>
<dbReference type="InterPro" id="IPR017853">
    <property type="entry name" value="GH"/>
</dbReference>
<dbReference type="EC" id="3.2.1.21" evidence="7"/>
<evidence type="ECO:0000313" key="7">
    <source>
        <dbReference type="EMBL" id="MBB5317079.1"/>
    </source>
</evidence>
<evidence type="ECO:0000259" key="6">
    <source>
        <dbReference type="SMART" id="SM01217"/>
    </source>
</evidence>
<dbReference type="Gene3D" id="3.20.20.300">
    <property type="entry name" value="Glycoside hydrolase, family 3, N-terminal domain"/>
    <property type="match status" value="1"/>
</dbReference>
<evidence type="ECO:0000256" key="5">
    <source>
        <dbReference type="SAM" id="SignalP"/>
    </source>
</evidence>
<dbReference type="InterPro" id="IPR001764">
    <property type="entry name" value="Glyco_hydro_3_N"/>
</dbReference>
<protein>
    <submittedName>
        <fullName evidence="7">Beta-glucosidase</fullName>
        <ecNumber evidence="7">3.2.1.21</ecNumber>
    </submittedName>
</protein>
<dbReference type="AlphaFoldDB" id="A0A7W8IH27"/>
<keyword evidence="2 4" id="KW-0378">Hydrolase</keyword>
<sequence length="770" mass="83164">MNKLRGYLSSGALIASACLLSAISGVVAAQTTPLTNQEAHRRAEALLKQMTMEEKVGQLNQAAGIVIPGLATEKPDAAIAKGQVGSVLWQFDVKELNRMQHVAVEKSRLHIPLLVGFDVIHGYRTIFPVPLAMASSWDPAVEEAAQHQAAKDSRAAGIQWTFTPMVDIARDARWGRIVEGAGEDPYLGSAMAAAQVRGFQGDSIGPDSVLACVKHFAGYGAAEGGRDYDSSNIPESLFRNVYLVPFHAAEKAGAASFMSAYMDLNDVPATGNRWLLHDVLRQEWGFKGFVVSDAIAVGNLQTHGYARDPEDAAYKAFTAGVNMDMASLTYIHNLPKLVASGKVTEAELDTAVMPILEAKYRLGLFDNPYVDESKVDAQLSSPEGLALERKLAARSMVLLKNDNHTLPLSKNLKKVAVIGSLADSTKDIEGGWTVEGLFGGPGKSHPVTVLAALKDRLGANINYVPGVAPAREYPSMFDAMTGAKKLPPPTDAEVTDWIARAKAAAADSDVVVAVLGELASMSGEAASRATLDLPGMQQQMLEAVAATGKPVVLVLENGRPLDIRWAADHVPAILEAWYPGTEGGDAVADVLFGDVNPGGKLPVSWPRTAGQEPLYYNHNLTHEPEDRPSFTSRYWDLTTRPLYPFGYGLSYSTFKFANLRLSKDRINAEQTTEVEVDVTNTSTVAGDSVAQIYIHQQAGSASRPVRELKGFRRITLRPGETQTLKFSLGKEELQFWSPQTKLWDVEPGTFDVWAGEDSTASLHAELIVTK</sequence>
<gene>
    <name evidence="7" type="ORF">HDF09_001748</name>
</gene>
<dbReference type="InterPro" id="IPR036962">
    <property type="entry name" value="Glyco_hydro_3_N_sf"/>
</dbReference>
<dbReference type="NCBIfam" id="NF011678">
    <property type="entry name" value="PRK15098.1"/>
    <property type="match status" value="1"/>
</dbReference>
<dbReference type="PANTHER" id="PTHR42715:SF10">
    <property type="entry name" value="BETA-GLUCOSIDASE"/>
    <property type="match status" value="1"/>
</dbReference>
<dbReference type="SMART" id="SM01217">
    <property type="entry name" value="Fn3_like"/>
    <property type="match status" value="1"/>
</dbReference>
<accession>A0A7W8IH27</accession>
<feature type="domain" description="Fibronectin type III-like" evidence="6">
    <location>
        <begin position="688"/>
        <end position="758"/>
    </location>
</feature>
<dbReference type="InterPro" id="IPR036881">
    <property type="entry name" value="Glyco_hydro_3_C_sf"/>
</dbReference>
<feature type="chain" id="PRO_5031284154" evidence="5">
    <location>
        <begin position="29"/>
        <end position="770"/>
    </location>
</feature>
<evidence type="ECO:0000256" key="2">
    <source>
        <dbReference type="ARBA" id="ARBA00022801"/>
    </source>
</evidence>
<dbReference type="PROSITE" id="PS51257">
    <property type="entry name" value="PROKAR_LIPOPROTEIN"/>
    <property type="match status" value="1"/>
</dbReference>
<dbReference type="GO" id="GO:0005975">
    <property type="term" value="P:carbohydrate metabolic process"/>
    <property type="evidence" value="ECO:0007669"/>
    <property type="project" value="InterPro"/>
</dbReference>
<name>A0A7W8IH27_9BACT</name>
<evidence type="ECO:0000256" key="4">
    <source>
        <dbReference type="RuleBase" id="RU361161"/>
    </source>
</evidence>
<dbReference type="PANTHER" id="PTHR42715">
    <property type="entry name" value="BETA-GLUCOSIDASE"/>
    <property type="match status" value="1"/>
</dbReference>
<keyword evidence="3" id="KW-0119">Carbohydrate metabolism</keyword>
<dbReference type="Pfam" id="PF01915">
    <property type="entry name" value="Glyco_hydro_3_C"/>
    <property type="match status" value="1"/>
</dbReference>
<dbReference type="FunFam" id="3.20.20.300:FF:000005">
    <property type="entry name" value="Periplasmic beta-glucosidase"/>
    <property type="match status" value="1"/>
</dbReference>
<dbReference type="PRINTS" id="PR00133">
    <property type="entry name" value="GLHYDRLASE3"/>
</dbReference>
<organism evidence="7 8">
    <name type="scientific">Tunturiibacter empetritectus</name>
    <dbReference type="NCBI Taxonomy" id="3069691"/>
    <lineage>
        <taxon>Bacteria</taxon>
        <taxon>Pseudomonadati</taxon>
        <taxon>Acidobacteriota</taxon>
        <taxon>Terriglobia</taxon>
        <taxon>Terriglobales</taxon>
        <taxon>Acidobacteriaceae</taxon>
        <taxon>Tunturiibacter</taxon>
    </lineage>
</organism>
<dbReference type="FunFam" id="2.60.40.10:FF:000495">
    <property type="entry name" value="Periplasmic beta-glucosidase"/>
    <property type="match status" value="1"/>
</dbReference>
<comment type="caution">
    <text evidence="7">The sequence shown here is derived from an EMBL/GenBank/DDBJ whole genome shotgun (WGS) entry which is preliminary data.</text>
</comment>
<feature type="signal peptide" evidence="5">
    <location>
        <begin position="1"/>
        <end position="28"/>
    </location>
</feature>